<gene>
    <name evidence="2" type="ORF">H9847_01610</name>
</gene>
<feature type="domain" description="Restriction endonuclease type II NotI" evidence="1">
    <location>
        <begin position="56"/>
        <end position="216"/>
    </location>
</feature>
<evidence type="ECO:0000313" key="2">
    <source>
        <dbReference type="EMBL" id="MBU3843559.1"/>
    </source>
</evidence>
<reference evidence="2" key="1">
    <citation type="journal article" date="2021" name="PeerJ">
        <title>Extensive microbial diversity within the chicken gut microbiome revealed by metagenomics and culture.</title>
        <authorList>
            <person name="Gilroy R."/>
            <person name="Ravi A."/>
            <person name="Getino M."/>
            <person name="Pursley I."/>
            <person name="Horton D.L."/>
            <person name="Alikhan N.F."/>
            <person name="Baker D."/>
            <person name="Gharbi K."/>
            <person name="Hall N."/>
            <person name="Watson M."/>
            <person name="Adriaenssens E.M."/>
            <person name="Foster-Nyarko E."/>
            <person name="Jarju S."/>
            <person name="Secka A."/>
            <person name="Antonio M."/>
            <person name="Oren A."/>
            <person name="Chaudhuri R.R."/>
            <person name="La Ragione R."/>
            <person name="Hildebrand F."/>
            <person name="Pallen M.J."/>
        </authorList>
    </citation>
    <scope>NUCLEOTIDE SEQUENCE</scope>
    <source>
        <strain evidence="2">378</strain>
    </source>
</reference>
<reference evidence="2" key="2">
    <citation type="submission" date="2021-04" db="EMBL/GenBank/DDBJ databases">
        <authorList>
            <person name="Gilroy R."/>
        </authorList>
    </citation>
    <scope>NUCLEOTIDE SEQUENCE</scope>
    <source>
        <strain evidence="2">378</strain>
    </source>
</reference>
<dbReference type="Pfam" id="PF12183">
    <property type="entry name" value="NotI"/>
    <property type="match status" value="1"/>
</dbReference>
<accession>A0A948TES4</accession>
<protein>
    <recommendedName>
        <fullName evidence="1">Restriction endonuclease type II NotI domain-containing protein</fullName>
    </recommendedName>
</protein>
<dbReference type="Proteomes" id="UP000733611">
    <property type="component" value="Unassembled WGS sequence"/>
</dbReference>
<dbReference type="InterPro" id="IPR022009">
    <property type="entry name" value="Resctriction_endonuc_II_NotI"/>
</dbReference>
<evidence type="ECO:0000259" key="1">
    <source>
        <dbReference type="Pfam" id="PF12183"/>
    </source>
</evidence>
<dbReference type="AlphaFoldDB" id="A0A948TES4"/>
<name>A0A948TES4_9GAMM</name>
<proteinExistence type="predicted"/>
<sequence>MNSVNELFGLYTNGEKFPDLHQALRAQTCPYRQGAACYKTRKSDPNMAIGTCSLCFAKISQPILICPEPLTQNGSVFNDCLQFIANSIAGSDLYLVPEVSTAVGRIDYVLTAARGQLPVDFVAIELQTLDTTGSVWNSRQNMLLDHGYEVEKGAARSTDASLNWKMTAKTILTQLLQKAQLFSRMNKNLVLVCQSPLFEYMRSNFNFEGVRAADMRDVLHFHNYDYIPTEQGMKLQLASMFSASLEIVQNMLGQHKDKNQALQEFNASLAMRLKPEYQLHPFSGTV</sequence>
<evidence type="ECO:0000313" key="3">
    <source>
        <dbReference type="Proteomes" id="UP000733611"/>
    </source>
</evidence>
<dbReference type="EMBL" id="JAHLFE010000030">
    <property type="protein sequence ID" value="MBU3843559.1"/>
    <property type="molecule type" value="Genomic_DNA"/>
</dbReference>
<organism evidence="2 3">
    <name type="scientific">Candidatus Anaerobiospirillum pullicola</name>
    <dbReference type="NCBI Taxonomy" id="2838451"/>
    <lineage>
        <taxon>Bacteria</taxon>
        <taxon>Pseudomonadati</taxon>
        <taxon>Pseudomonadota</taxon>
        <taxon>Gammaproteobacteria</taxon>
        <taxon>Aeromonadales</taxon>
        <taxon>Succinivibrionaceae</taxon>
        <taxon>Anaerobiospirillum</taxon>
    </lineage>
</organism>
<comment type="caution">
    <text evidence="2">The sequence shown here is derived from an EMBL/GenBank/DDBJ whole genome shotgun (WGS) entry which is preliminary data.</text>
</comment>